<accession>A0ACA9T118</accession>
<name>A0ACA9T118_9GLOM</name>
<dbReference type="Proteomes" id="UP000789920">
    <property type="component" value="Unassembled WGS sequence"/>
</dbReference>
<comment type="caution">
    <text evidence="1">The sequence shown here is derived from an EMBL/GenBank/DDBJ whole genome shotgun (WGS) entry which is preliminary data.</text>
</comment>
<evidence type="ECO:0000313" key="2">
    <source>
        <dbReference type="Proteomes" id="UP000789920"/>
    </source>
</evidence>
<organism evidence="1 2">
    <name type="scientific">Racocetra persica</name>
    <dbReference type="NCBI Taxonomy" id="160502"/>
    <lineage>
        <taxon>Eukaryota</taxon>
        <taxon>Fungi</taxon>
        <taxon>Fungi incertae sedis</taxon>
        <taxon>Mucoromycota</taxon>
        <taxon>Glomeromycotina</taxon>
        <taxon>Glomeromycetes</taxon>
        <taxon>Diversisporales</taxon>
        <taxon>Gigasporaceae</taxon>
        <taxon>Racocetra</taxon>
    </lineage>
</organism>
<proteinExistence type="predicted"/>
<feature type="non-terminal residue" evidence="1">
    <location>
        <position position="1"/>
    </location>
</feature>
<sequence length="44" mass="5112">NVWVEDQLPRKQRKHPHQKPFFLIRTLIEATTQEGDLVVDPCAG</sequence>
<protein>
    <submittedName>
        <fullName evidence="1">30633_t:CDS:1</fullName>
    </submittedName>
</protein>
<feature type="non-terminal residue" evidence="1">
    <location>
        <position position="44"/>
    </location>
</feature>
<gene>
    <name evidence="1" type="ORF">RPERSI_LOCUS36889</name>
</gene>
<dbReference type="EMBL" id="CAJVQC010179848">
    <property type="protein sequence ID" value="CAG8852074.1"/>
    <property type="molecule type" value="Genomic_DNA"/>
</dbReference>
<keyword evidence="2" id="KW-1185">Reference proteome</keyword>
<evidence type="ECO:0000313" key="1">
    <source>
        <dbReference type="EMBL" id="CAG8852074.1"/>
    </source>
</evidence>
<reference evidence="1" key="1">
    <citation type="submission" date="2021-06" db="EMBL/GenBank/DDBJ databases">
        <authorList>
            <person name="Kallberg Y."/>
            <person name="Tangrot J."/>
            <person name="Rosling A."/>
        </authorList>
    </citation>
    <scope>NUCLEOTIDE SEQUENCE</scope>
    <source>
        <strain evidence="1">MA461A</strain>
    </source>
</reference>